<evidence type="ECO:0000313" key="2">
    <source>
        <dbReference type="Proteomes" id="UP000677244"/>
    </source>
</evidence>
<accession>A0ABS3YZL9</accession>
<comment type="caution">
    <text evidence="1">The sequence shown here is derived from an EMBL/GenBank/DDBJ whole genome shotgun (WGS) entry which is preliminary data.</text>
</comment>
<reference evidence="1 2" key="1">
    <citation type="submission" date="2021-03" db="EMBL/GenBank/DDBJ databases">
        <title>Assistant Professor.</title>
        <authorList>
            <person name="Huq M.A."/>
        </authorList>
    </citation>
    <scope>NUCLEOTIDE SEQUENCE [LARGE SCALE GENOMIC DNA]</scope>
    <source>
        <strain evidence="1 2">MAH-29</strain>
    </source>
</reference>
<dbReference type="Proteomes" id="UP000677244">
    <property type="component" value="Unassembled WGS sequence"/>
</dbReference>
<dbReference type="RefSeq" id="WP_209141425.1">
    <property type="nucleotide sequence ID" value="NZ_JAGHKO010000006.1"/>
</dbReference>
<proteinExistence type="predicted"/>
<keyword evidence="2" id="KW-1185">Reference proteome</keyword>
<gene>
    <name evidence="1" type="ORF">J7I42_24010</name>
</gene>
<evidence type="ECO:0000313" key="1">
    <source>
        <dbReference type="EMBL" id="MBO9203371.1"/>
    </source>
</evidence>
<name>A0ABS3YZL9_9BACT</name>
<protein>
    <submittedName>
        <fullName evidence="1">Uncharacterized protein</fullName>
    </submittedName>
</protein>
<dbReference type="EMBL" id="JAGHKO010000006">
    <property type="protein sequence ID" value="MBO9203371.1"/>
    <property type="molecule type" value="Genomic_DNA"/>
</dbReference>
<organism evidence="1 2">
    <name type="scientific">Niastella soli</name>
    <dbReference type="NCBI Taxonomy" id="2821487"/>
    <lineage>
        <taxon>Bacteria</taxon>
        <taxon>Pseudomonadati</taxon>
        <taxon>Bacteroidota</taxon>
        <taxon>Chitinophagia</taxon>
        <taxon>Chitinophagales</taxon>
        <taxon>Chitinophagaceae</taxon>
        <taxon>Niastella</taxon>
    </lineage>
</organism>
<sequence>MEDLVAEATRKQIADKGAFVKKAFTPTLDLQSLDERVTTIAKQELAKKEAKQDIYFQFDECIKTKERKVRTNGKV</sequence>